<feature type="domain" description="HTH marR-type" evidence="1">
    <location>
        <begin position="12"/>
        <end position="143"/>
    </location>
</feature>
<protein>
    <submittedName>
        <fullName evidence="2">DNA-binding MarR family transcriptional regulator</fullName>
    </submittedName>
</protein>
<organism evidence="2 3">
    <name type="scientific">Kutzneria viridogrisea</name>
    <dbReference type="NCBI Taxonomy" id="47990"/>
    <lineage>
        <taxon>Bacteria</taxon>
        <taxon>Bacillati</taxon>
        <taxon>Actinomycetota</taxon>
        <taxon>Actinomycetes</taxon>
        <taxon>Pseudonocardiales</taxon>
        <taxon>Pseudonocardiaceae</taxon>
        <taxon>Kutzneria</taxon>
    </lineage>
</organism>
<comment type="caution">
    <text evidence="2">The sequence shown here is derived from an EMBL/GenBank/DDBJ whole genome shotgun (WGS) entry which is preliminary data.</text>
</comment>
<evidence type="ECO:0000313" key="2">
    <source>
        <dbReference type="EMBL" id="MBA8924197.1"/>
    </source>
</evidence>
<dbReference type="Proteomes" id="UP000517916">
    <property type="component" value="Unassembled WGS sequence"/>
</dbReference>
<dbReference type="InterPro" id="IPR036390">
    <property type="entry name" value="WH_DNA-bd_sf"/>
</dbReference>
<sequence length="165" mass="17881">MTASHRPRQVADLGIVDGLVQLSFLVQGILGRVADAHDLTLQQTRLLGVLRDRELGMAQLSGVLDLDKSSTTGLVTRAERRGLVRRTAVPEDLRAVRVVLTAQGKRLAEEFAADVALRLNEAAADLTETNRARLSRLASQVVHHHADRQGIDLTAGTSASSRARH</sequence>
<keyword evidence="2" id="KW-0238">DNA-binding</keyword>
<evidence type="ECO:0000259" key="1">
    <source>
        <dbReference type="PROSITE" id="PS50995"/>
    </source>
</evidence>
<dbReference type="PROSITE" id="PS50995">
    <property type="entry name" value="HTH_MARR_2"/>
    <property type="match status" value="1"/>
</dbReference>
<dbReference type="GO" id="GO:0003677">
    <property type="term" value="F:DNA binding"/>
    <property type="evidence" value="ECO:0007669"/>
    <property type="project" value="UniProtKB-KW"/>
</dbReference>
<dbReference type="Gene3D" id="1.10.10.10">
    <property type="entry name" value="Winged helix-like DNA-binding domain superfamily/Winged helix DNA-binding domain"/>
    <property type="match status" value="1"/>
</dbReference>
<name>A0ABR6BBF1_9PSEU</name>
<dbReference type="SUPFAM" id="SSF46785">
    <property type="entry name" value="Winged helix' DNA-binding domain"/>
    <property type="match status" value="1"/>
</dbReference>
<proteinExistence type="predicted"/>
<dbReference type="InterPro" id="IPR000835">
    <property type="entry name" value="HTH_MarR-typ"/>
</dbReference>
<evidence type="ECO:0000313" key="3">
    <source>
        <dbReference type="Proteomes" id="UP000517916"/>
    </source>
</evidence>
<dbReference type="PANTHER" id="PTHR33164">
    <property type="entry name" value="TRANSCRIPTIONAL REGULATOR, MARR FAMILY"/>
    <property type="match status" value="1"/>
</dbReference>
<reference evidence="2 3" key="1">
    <citation type="submission" date="2020-08" db="EMBL/GenBank/DDBJ databases">
        <title>Genomic Encyclopedia of Archaeal and Bacterial Type Strains, Phase II (KMG-II): from individual species to whole genera.</title>
        <authorList>
            <person name="Goeker M."/>
        </authorList>
    </citation>
    <scope>NUCLEOTIDE SEQUENCE [LARGE SCALE GENOMIC DNA]</scope>
    <source>
        <strain evidence="2 3">DSM 43850</strain>
    </source>
</reference>
<dbReference type="InterPro" id="IPR039422">
    <property type="entry name" value="MarR/SlyA-like"/>
</dbReference>
<dbReference type="PRINTS" id="PR00598">
    <property type="entry name" value="HTHMARR"/>
</dbReference>
<dbReference type="PANTHER" id="PTHR33164:SF107">
    <property type="entry name" value="TRANSCRIPTIONAL REGULATORY PROTEIN"/>
    <property type="match status" value="1"/>
</dbReference>
<accession>A0ABR6BBF1</accession>
<dbReference type="InterPro" id="IPR036388">
    <property type="entry name" value="WH-like_DNA-bd_sf"/>
</dbReference>
<dbReference type="RefSeq" id="WP_182836640.1">
    <property type="nucleotide sequence ID" value="NZ_BAAABQ010000079.1"/>
</dbReference>
<dbReference type="Pfam" id="PF12802">
    <property type="entry name" value="MarR_2"/>
    <property type="match status" value="1"/>
</dbReference>
<keyword evidence="3" id="KW-1185">Reference proteome</keyword>
<dbReference type="EMBL" id="JACJID010000001">
    <property type="protein sequence ID" value="MBA8924197.1"/>
    <property type="molecule type" value="Genomic_DNA"/>
</dbReference>
<dbReference type="SMART" id="SM00347">
    <property type="entry name" value="HTH_MARR"/>
    <property type="match status" value="1"/>
</dbReference>
<gene>
    <name evidence="2" type="ORF">BC739_001394</name>
</gene>